<feature type="domain" description="Acetyl xylan esterase" evidence="3">
    <location>
        <begin position="1"/>
        <end position="312"/>
    </location>
</feature>
<gene>
    <name evidence="4" type="primary">axeA</name>
    <name evidence="4" type="ORF">GCM10010916_10910</name>
</gene>
<dbReference type="RefSeq" id="WP_188529754.1">
    <property type="nucleotide sequence ID" value="NZ_BMGR01000003.1"/>
</dbReference>
<dbReference type="InterPro" id="IPR029058">
    <property type="entry name" value="AB_hydrolase_fold"/>
</dbReference>
<evidence type="ECO:0000313" key="4">
    <source>
        <dbReference type="EMBL" id="GGF95376.1"/>
    </source>
</evidence>
<sequence length="319" mass="35529">MSFIDKRVMELQAYSAPQTSPEDLGQFWERTLAEAKQRPLLDRKERKQGLSPYTEEYHVTYQGFDETPIHGWFLLPQFAKAGQDGLPCIVFYHGYHGGKGSPEVYAHWLLQGYAVFAIDVRGQGGETGNALPQTFGMSGGWITQGLLDPNQSYYRAITVDAIRAVEWAAQQPEINAQEIYVVGGSQGGGLALITGALSDIPSKVIADIPNMCHMDYGIMHAQGSLTEAASFVSKFPDKLEQVLRTLSYFDMLNLVGKLKVPVMVTASLKDPVCMPETIFAVYNRMEAPKQLHIYPFNGHFTSGGHFQKQVAFIRHFTNE</sequence>
<dbReference type="AlphaFoldDB" id="A0A917CRG1"/>
<name>A0A917CRG1_9BACL</name>
<dbReference type="Pfam" id="PF05448">
    <property type="entry name" value="AXE1"/>
    <property type="match status" value="1"/>
</dbReference>
<evidence type="ECO:0000313" key="5">
    <source>
        <dbReference type="Proteomes" id="UP000644756"/>
    </source>
</evidence>
<reference evidence="4" key="2">
    <citation type="submission" date="2020-09" db="EMBL/GenBank/DDBJ databases">
        <authorList>
            <person name="Sun Q."/>
            <person name="Zhou Y."/>
        </authorList>
    </citation>
    <scope>NUCLEOTIDE SEQUENCE</scope>
    <source>
        <strain evidence="4">CGMCC 1.12987</strain>
    </source>
</reference>
<evidence type="ECO:0000259" key="3">
    <source>
        <dbReference type="Pfam" id="PF05448"/>
    </source>
</evidence>
<dbReference type="SUPFAM" id="SSF53474">
    <property type="entry name" value="alpha/beta-Hydrolases"/>
    <property type="match status" value="1"/>
</dbReference>
<reference evidence="4" key="1">
    <citation type="journal article" date="2014" name="Int. J. Syst. Evol. Microbiol.">
        <title>Complete genome sequence of Corynebacterium casei LMG S-19264T (=DSM 44701T), isolated from a smear-ripened cheese.</title>
        <authorList>
            <consortium name="US DOE Joint Genome Institute (JGI-PGF)"/>
            <person name="Walter F."/>
            <person name="Albersmeier A."/>
            <person name="Kalinowski J."/>
            <person name="Ruckert C."/>
        </authorList>
    </citation>
    <scope>NUCLEOTIDE SEQUENCE</scope>
    <source>
        <strain evidence="4">CGMCC 1.12987</strain>
    </source>
</reference>
<comment type="caution">
    <text evidence="4">The sequence shown here is derived from an EMBL/GenBank/DDBJ whole genome shotgun (WGS) entry which is preliminary data.</text>
</comment>
<protein>
    <submittedName>
        <fullName evidence="4">Cephalosporin-C deacetylase</fullName>
    </submittedName>
</protein>
<dbReference type="GO" id="GO:0005976">
    <property type="term" value="P:polysaccharide metabolic process"/>
    <property type="evidence" value="ECO:0007669"/>
    <property type="project" value="TreeGrafter"/>
</dbReference>
<dbReference type="EMBL" id="BMGR01000003">
    <property type="protein sequence ID" value="GGF95376.1"/>
    <property type="molecule type" value="Genomic_DNA"/>
</dbReference>
<dbReference type="Gene3D" id="3.40.50.1820">
    <property type="entry name" value="alpha/beta hydrolase"/>
    <property type="match status" value="1"/>
</dbReference>
<feature type="binding site" evidence="2">
    <location>
        <position position="95"/>
    </location>
    <ligand>
        <name>substrate</name>
    </ligand>
</feature>
<dbReference type="PANTHER" id="PTHR40111">
    <property type="entry name" value="CEPHALOSPORIN-C DEACETYLASE"/>
    <property type="match status" value="1"/>
</dbReference>
<keyword evidence="5" id="KW-1185">Reference proteome</keyword>
<evidence type="ECO:0000256" key="1">
    <source>
        <dbReference type="PIRSR" id="PIRSR639069-1"/>
    </source>
</evidence>
<feature type="active site" description="Charge relay system" evidence="1">
    <location>
        <position position="299"/>
    </location>
</feature>
<evidence type="ECO:0000256" key="2">
    <source>
        <dbReference type="PIRSR" id="PIRSR639069-2"/>
    </source>
</evidence>
<dbReference type="InterPro" id="IPR008391">
    <property type="entry name" value="AXE1_dom"/>
</dbReference>
<dbReference type="InterPro" id="IPR039069">
    <property type="entry name" value="CE7"/>
</dbReference>
<feature type="active site" description="Charge relay system" evidence="1">
    <location>
        <position position="270"/>
    </location>
</feature>
<dbReference type="Proteomes" id="UP000644756">
    <property type="component" value="Unassembled WGS sequence"/>
</dbReference>
<organism evidence="4 5">
    <name type="scientific">Paenibacillus abyssi</name>
    <dbReference type="NCBI Taxonomy" id="1340531"/>
    <lineage>
        <taxon>Bacteria</taxon>
        <taxon>Bacillati</taxon>
        <taxon>Bacillota</taxon>
        <taxon>Bacilli</taxon>
        <taxon>Bacillales</taxon>
        <taxon>Paenibacillaceae</taxon>
        <taxon>Paenibacillus</taxon>
    </lineage>
</organism>
<dbReference type="PANTHER" id="PTHR40111:SF1">
    <property type="entry name" value="CEPHALOSPORIN-C DEACETYLASE"/>
    <property type="match status" value="1"/>
</dbReference>
<dbReference type="GO" id="GO:0052689">
    <property type="term" value="F:carboxylic ester hydrolase activity"/>
    <property type="evidence" value="ECO:0007669"/>
    <property type="project" value="TreeGrafter"/>
</dbReference>
<accession>A0A917CRG1</accession>
<feature type="active site" description="Nucleophile" evidence="1">
    <location>
        <position position="185"/>
    </location>
</feature>
<proteinExistence type="predicted"/>